<sequence>MTMMADVHVLDRSQLAAVIGSALEYLSEVGVIVGDIHTADEHIVDAIQNQWTVFTDRPEALG</sequence>
<accession>A0ABR4Z7K1</accession>
<organism evidence="1 2">
    <name type="scientific">Nocardia vulneris</name>
    <dbReference type="NCBI Taxonomy" id="1141657"/>
    <lineage>
        <taxon>Bacteria</taxon>
        <taxon>Bacillati</taxon>
        <taxon>Actinomycetota</taxon>
        <taxon>Actinomycetes</taxon>
        <taxon>Mycobacteriales</taxon>
        <taxon>Nocardiaceae</taxon>
        <taxon>Nocardia</taxon>
    </lineage>
</organism>
<comment type="caution">
    <text evidence="1">The sequence shown here is derived from an EMBL/GenBank/DDBJ whole genome shotgun (WGS) entry which is preliminary data.</text>
</comment>
<dbReference type="Proteomes" id="UP000031364">
    <property type="component" value="Unassembled WGS sequence"/>
</dbReference>
<dbReference type="RefSeq" id="WP_043677953.1">
    <property type="nucleotide sequence ID" value="NZ_BDCI01000042.1"/>
</dbReference>
<dbReference type="EMBL" id="JNFP01000048">
    <property type="protein sequence ID" value="KIA61254.1"/>
    <property type="molecule type" value="Genomic_DNA"/>
</dbReference>
<name>A0ABR4Z7K1_9NOCA</name>
<keyword evidence="2" id="KW-1185">Reference proteome</keyword>
<evidence type="ECO:0000313" key="2">
    <source>
        <dbReference type="Proteomes" id="UP000031364"/>
    </source>
</evidence>
<evidence type="ECO:0000313" key="1">
    <source>
        <dbReference type="EMBL" id="KIA61254.1"/>
    </source>
</evidence>
<gene>
    <name evidence="1" type="ORF">FG87_31940</name>
</gene>
<protein>
    <submittedName>
        <fullName evidence="1">Uncharacterized protein</fullName>
    </submittedName>
</protein>
<reference evidence="1 2" key="1">
    <citation type="journal article" date="2014" name="Int. J. Syst. Evol. Microbiol.">
        <title>Nocardia vulneris sp. nov., isolated from wounds of human patients in North America.</title>
        <authorList>
            <person name="Lasker B.A."/>
            <person name="Bell M."/>
            <person name="Klenk H.P."/>
            <person name="Sproer C."/>
            <person name="Schumann C."/>
            <person name="Schumann P."/>
            <person name="Brown J.M."/>
        </authorList>
    </citation>
    <scope>NUCLEOTIDE SEQUENCE [LARGE SCALE GENOMIC DNA]</scope>
    <source>
        <strain evidence="1 2">W9851</strain>
    </source>
</reference>
<proteinExistence type="predicted"/>